<proteinExistence type="inferred from homology"/>
<reference evidence="10 11" key="1">
    <citation type="submission" date="2022-04" db="EMBL/GenBank/DDBJ databases">
        <title>Chromosome-level reference genomes for two strains of Caenorhabditis briggsae: an improved platform for comparative genomics.</title>
        <authorList>
            <person name="Stevens L."/>
            <person name="Andersen E."/>
        </authorList>
    </citation>
    <scope>NUCLEOTIDE SEQUENCE [LARGE SCALE GENOMIC DNA]</scope>
    <source>
        <strain evidence="10">VX34</strain>
        <tissue evidence="10">Whole-organism</tissue>
    </source>
</reference>
<keyword evidence="3 9" id="KW-0853">WD repeat</keyword>
<dbReference type="InterPro" id="IPR015943">
    <property type="entry name" value="WD40/YVTN_repeat-like_dom_sf"/>
</dbReference>
<dbReference type="GO" id="GO:0006950">
    <property type="term" value="P:response to stress"/>
    <property type="evidence" value="ECO:0007669"/>
    <property type="project" value="UniProtKB-ARBA"/>
</dbReference>
<dbReference type="FunFam" id="2.130.10.10:FF:000016">
    <property type="entry name" value="Coatomer alpha subunit, putative"/>
    <property type="match status" value="1"/>
</dbReference>
<keyword evidence="11" id="KW-1185">Reference proteome</keyword>
<accession>A0AAE9EIR6</accession>
<keyword evidence="5" id="KW-0547">Nucleotide-binding</keyword>
<keyword evidence="4" id="KW-0677">Repeat</keyword>
<dbReference type="PANTHER" id="PTHR19876:SF4">
    <property type="entry name" value="WD_REPEATS_REGION DOMAIN-CONTAINING PROTEIN"/>
    <property type="match status" value="1"/>
</dbReference>
<sequence length="354" mass="40042">MSSCKAIGIDLGTTYSCVGVYQNGKVEILANSEGNKTTPSYVAFTDTERLVGDAAKDQAAQNMDFEAVFKFVSHSERVKCVDIHPDHPWVLTSLHSGVIQIWNYETKTLVKAIEIYEKSVRSSKFIPRKNWICTASDDGLIRIFDVQSFALLHVFEAHSDFIRSITIHPTLPYIISASDDKTIKVWDWEKEFRLEQQFDGHLHYIMQIALNPNDSSILVSASLDKTLKIWNLREEKEIATLNGHQKGVNCVAFIGDSTIISGSDDNSIRFWNYQTKQCIDRLEGAHQNNVTFLATVKEWIISGSEDNFVKIWNTKSHRLGKELNFEMGRVWSMCINDSDVFSVGFDSGAVVSKI</sequence>
<gene>
    <name evidence="10" type="ORF">L5515_003914</name>
</gene>
<dbReference type="CDD" id="cd00200">
    <property type="entry name" value="WD40"/>
    <property type="match status" value="1"/>
</dbReference>
<dbReference type="GO" id="GO:0005524">
    <property type="term" value="F:ATP binding"/>
    <property type="evidence" value="ECO:0007669"/>
    <property type="project" value="UniProtKB-KW"/>
</dbReference>
<feature type="repeat" description="WD" evidence="9">
    <location>
        <begin position="155"/>
        <end position="187"/>
    </location>
</feature>
<dbReference type="InterPro" id="IPR018181">
    <property type="entry name" value="Heat_shock_70_CS"/>
</dbReference>
<evidence type="ECO:0000313" key="11">
    <source>
        <dbReference type="Proteomes" id="UP000829354"/>
    </source>
</evidence>
<dbReference type="InterPro" id="IPR050844">
    <property type="entry name" value="Coatomer_complex_subunit"/>
</dbReference>
<dbReference type="GO" id="GO:0140662">
    <property type="term" value="F:ATP-dependent protein folding chaperone"/>
    <property type="evidence" value="ECO:0007669"/>
    <property type="project" value="InterPro"/>
</dbReference>
<dbReference type="InterPro" id="IPR036322">
    <property type="entry name" value="WD40_repeat_dom_sf"/>
</dbReference>
<evidence type="ECO:0000256" key="2">
    <source>
        <dbReference type="ARBA" id="ARBA00007381"/>
    </source>
</evidence>
<dbReference type="Pfam" id="PF00012">
    <property type="entry name" value="HSP70"/>
    <property type="match status" value="1"/>
</dbReference>
<dbReference type="AlphaFoldDB" id="A0AAE9EIR6"/>
<dbReference type="Gene3D" id="2.130.10.10">
    <property type="entry name" value="YVTN repeat-like/Quinoprotein amine dehydrogenase"/>
    <property type="match status" value="1"/>
</dbReference>
<evidence type="ECO:0000256" key="5">
    <source>
        <dbReference type="ARBA" id="ARBA00022741"/>
    </source>
</evidence>
<comment type="similarity">
    <text evidence="2">Belongs to the heat shock protein 70 family.</text>
</comment>
<dbReference type="GO" id="GO:0030663">
    <property type="term" value="C:COPI-coated vesicle membrane"/>
    <property type="evidence" value="ECO:0007669"/>
    <property type="project" value="UniProtKB-SubCell"/>
</dbReference>
<dbReference type="SMART" id="SM00320">
    <property type="entry name" value="WD40"/>
    <property type="match status" value="6"/>
</dbReference>
<protein>
    <recommendedName>
        <fullName evidence="8">Beta'-coat protein</fullName>
    </recommendedName>
</protein>
<evidence type="ECO:0000313" key="10">
    <source>
        <dbReference type="EMBL" id="UMM22967.1"/>
    </source>
</evidence>
<dbReference type="InterPro" id="IPR019775">
    <property type="entry name" value="WD40_repeat_CS"/>
</dbReference>
<dbReference type="Proteomes" id="UP000829354">
    <property type="component" value="Chromosome III"/>
</dbReference>
<evidence type="ECO:0000256" key="7">
    <source>
        <dbReference type="ARBA" id="ARBA00025536"/>
    </source>
</evidence>
<dbReference type="FunFam" id="3.30.420.40:FF:000028">
    <property type="entry name" value="heat shock 70 kDa protein-like"/>
    <property type="match status" value="1"/>
</dbReference>
<feature type="repeat" description="WD" evidence="9">
    <location>
        <begin position="241"/>
        <end position="281"/>
    </location>
</feature>
<dbReference type="Pfam" id="PF00400">
    <property type="entry name" value="WD40"/>
    <property type="match status" value="6"/>
</dbReference>
<comment type="subcellular location">
    <subcellularLocation>
        <location evidence="1">Cytoplasmic vesicle</location>
        <location evidence="1">COPI-coated vesicle membrane</location>
        <topology evidence="1">Peripheral membrane protein</topology>
        <orientation evidence="1">Cytoplasmic side</orientation>
    </subcellularLocation>
</comment>
<dbReference type="InterPro" id="IPR043129">
    <property type="entry name" value="ATPase_NBD"/>
</dbReference>
<dbReference type="InterPro" id="IPR001680">
    <property type="entry name" value="WD40_rpt"/>
</dbReference>
<name>A0AAE9EIR6_CAEBR</name>
<dbReference type="PROSITE" id="PS50082">
    <property type="entry name" value="WD_REPEATS_2"/>
    <property type="match status" value="5"/>
</dbReference>
<dbReference type="PROSITE" id="PS00297">
    <property type="entry name" value="HSP70_1"/>
    <property type="match status" value="1"/>
</dbReference>
<comment type="function">
    <text evidence="7">The coatomer is a cytosolic protein complex that binds to dilysine motifs and reversibly associates with Golgi non-clathrin-coated vesicles, which further mediate biosynthetic protein transport from the ER, via the Golgi up to the trans Golgi network. Coatomer complex is required for budding from Golgi membranes, and is essential for the retrograde Golgi-to-ER transport of dilysine-tagged proteins.</text>
</comment>
<evidence type="ECO:0000256" key="1">
    <source>
        <dbReference type="ARBA" id="ARBA00004347"/>
    </source>
</evidence>
<dbReference type="SUPFAM" id="SSF50978">
    <property type="entry name" value="WD40 repeat-like"/>
    <property type="match status" value="1"/>
</dbReference>
<evidence type="ECO:0000256" key="8">
    <source>
        <dbReference type="ARBA" id="ARBA00032920"/>
    </source>
</evidence>
<dbReference type="PRINTS" id="PR00320">
    <property type="entry name" value="GPROTEINBRPT"/>
</dbReference>
<evidence type="ECO:0000256" key="3">
    <source>
        <dbReference type="ARBA" id="ARBA00022574"/>
    </source>
</evidence>
<organism evidence="10 11">
    <name type="scientific">Caenorhabditis briggsae</name>
    <dbReference type="NCBI Taxonomy" id="6238"/>
    <lineage>
        <taxon>Eukaryota</taxon>
        <taxon>Metazoa</taxon>
        <taxon>Ecdysozoa</taxon>
        <taxon>Nematoda</taxon>
        <taxon>Chromadorea</taxon>
        <taxon>Rhabditida</taxon>
        <taxon>Rhabditina</taxon>
        <taxon>Rhabditomorpha</taxon>
        <taxon>Rhabditoidea</taxon>
        <taxon>Rhabditidae</taxon>
        <taxon>Peloderinae</taxon>
        <taxon>Caenorhabditis</taxon>
    </lineage>
</organism>
<dbReference type="InterPro" id="IPR020472">
    <property type="entry name" value="WD40_PAC1"/>
</dbReference>
<dbReference type="EMBL" id="CP092622">
    <property type="protein sequence ID" value="UMM22967.1"/>
    <property type="molecule type" value="Genomic_DNA"/>
</dbReference>
<feature type="repeat" description="WD" evidence="9">
    <location>
        <begin position="71"/>
        <end position="112"/>
    </location>
</feature>
<feature type="repeat" description="WD" evidence="9">
    <location>
        <begin position="198"/>
        <end position="240"/>
    </location>
</feature>
<keyword evidence="6" id="KW-0067">ATP-binding</keyword>
<dbReference type="SUPFAM" id="SSF53067">
    <property type="entry name" value="Actin-like ATPase domain"/>
    <property type="match status" value="1"/>
</dbReference>
<dbReference type="Gene3D" id="3.30.420.40">
    <property type="match status" value="1"/>
</dbReference>
<evidence type="ECO:0000256" key="4">
    <source>
        <dbReference type="ARBA" id="ARBA00022737"/>
    </source>
</evidence>
<dbReference type="PROSITE" id="PS50294">
    <property type="entry name" value="WD_REPEATS_REGION"/>
    <property type="match status" value="3"/>
</dbReference>
<dbReference type="PRINTS" id="PR00301">
    <property type="entry name" value="HEATSHOCK70"/>
</dbReference>
<dbReference type="PANTHER" id="PTHR19876">
    <property type="entry name" value="COATOMER"/>
    <property type="match status" value="1"/>
</dbReference>
<dbReference type="PROSITE" id="PS00678">
    <property type="entry name" value="WD_REPEATS_1"/>
    <property type="match status" value="2"/>
</dbReference>
<feature type="repeat" description="WD" evidence="9">
    <location>
        <begin position="283"/>
        <end position="322"/>
    </location>
</feature>
<evidence type="ECO:0000256" key="6">
    <source>
        <dbReference type="ARBA" id="ARBA00022840"/>
    </source>
</evidence>
<evidence type="ECO:0000256" key="9">
    <source>
        <dbReference type="PROSITE-ProRule" id="PRU00221"/>
    </source>
</evidence>
<dbReference type="InterPro" id="IPR013126">
    <property type="entry name" value="Hsp_70_fam"/>
</dbReference>